<dbReference type="InterPro" id="IPR050791">
    <property type="entry name" value="Aldo-Keto_reductase"/>
</dbReference>
<dbReference type="Proteomes" id="UP000572817">
    <property type="component" value="Unassembled WGS sequence"/>
</dbReference>
<keyword evidence="1" id="KW-0560">Oxidoreductase</keyword>
<dbReference type="PANTHER" id="PTHR43625">
    <property type="entry name" value="AFLATOXIN B1 ALDEHYDE REDUCTASE"/>
    <property type="match status" value="1"/>
</dbReference>
<keyword evidence="4" id="KW-1185">Reference proteome</keyword>
<accession>A0A8H4JA58</accession>
<dbReference type="Gene3D" id="3.20.20.100">
    <property type="entry name" value="NADP-dependent oxidoreductase domain"/>
    <property type="match status" value="1"/>
</dbReference>
<reference evidence="3" key="1">
    <citation type="submission" date="2020-04" db="EMBL/GenBank/DDBJ databases">
        <title>Genome Assembly and Annotation of Botryosphaeria dothidea sdau 11-99, a Latent Pathogen of Apple Fruit Ring Rot in China.</title>
        <authorList>
            <person name="Yu C."/>
            <person name="Diao Y."/>
            <person name="Lu Q."/>
            <person name="Zhao J."/>
            <person name="Cui S."/>
            <person name="Peng C."/>
            <person name="He B."/>
            <person name="Liu H."/>
        </authorList>
    </citation>
    <scope>NUCLEOTIDE SEQUENCE [LARGE SCALE GENOMIC DNA]</scope>
    <source>
        <strain evidence="3">Sdau11-99</strain>
    </source>
</reference>
<dbReference type="OrthoDB" id="37537at2759"/>
<evidence type="ECO:0000313" key="4">
    <source>
        <dbReference type="Proteomes" id="UP000572817"/>
    </source>
</evidence>
<evidence type="ECO:0000259" key="2">
    <source>
        <dbReference type="Pfam" id="PF00248"/>
    </source>
</evidence>
<name>A0A8H4JA58_9PEZI</name>
<feature type="domain" description="NADP-dependent oxidoreductase" evidence="2">
    <location>
        <begin position="19"/>
        <end position="315"/>
    </location>
</feature>
<gene>
    <name evidence="3" type="ORF">GTA08_BOTSDO00946</name>
</gene>
<proteinExistence type="predicted"/>
<dbReference type="InterPro" id="IPR023210">
    <property type="entry name" value="NADP_OxRdtase_dom"/>
</dbReference>
<dbReference type="GO" id="GO:0005737">
    <property type="term" value="C:cytoplasm"/>
    <property type="evidence" value="ECO:0007669"/>
    <property type="project" value="TreeGrafter"/>
</dbReference>
<sequence>MTTLPTRKLGKNGPEVTALGLGLMGLSSFYGAPKPDAERLALLDKAYELGARNWDSADMYGDNEDLLGKWFAANPDKRQHIFLATKFANRRHEDGSRSIDSSPEYAKQALARSLQRLGLPQVDLYYCHRLDGKTPIEKTVQAMLDMKNAGKIKYIGLSECSAESLRRASKIAHIDAVQIEYSPFALDIESPQIGLLEACRELGTAVVAYSPIGRGMLSGAVRAPDDFAEDDFRRFAPRFSPENFPKNLQLVDKIEAVAKAKGATAAQLTLAWLLKQGEDIIPIPGTTRQERLQENLKALSIQLSDAEDKEIRQVIESIEVAGERYPAAFMFACFADTPPL</sequence>
<dbReference type="AlphaFoldDB" id="A0A8H4JA58"/>
<dbReference type="Pfam" id="PF00248">
    <property type="entry name" value="Aldo_ket_red"/>
    <property type="match status" value="1"/>
</dbReference>
<evidence type="ECO:0000256" key="1">
    <source>
        <dbReference type="ARBA" id="ARBA00023002"/>
    </source>
</evidence>
<organism evidence="3 4">
    <name type="scientific">Botryosphaeria dothidea</name>
    <dbReference type="NCBI Taxonomy" id="55169"/>
    <lineage>
        <taxon>Eukaryota</taxon>
        <taxon>Fungi</taxon>
        <taxon>Dikarya</taxon>
        <taxon>Ascomycota</taxon>
        <taxon>Pezizomycotina</taxon>
        <taxon>Dothideomycetes</taxon>
        <taxon>Dothideomycetes incertae sedis</taxon>
        <taxon>Botryosphaeriales</taxon>
        <taxon>Botryosphaeriaceae</taxon>
        <taxon>Botryosphaeria</taxon>
    </lineage>
</organism>
<dbReference type="EMBL" id="WWBZ02000001">
    <property type="protein sequence ID" value="KAF4314557.1"/>
    <property type="molecule type" value="Genomic_DNA"/>
</dbReference>
<evidence type="ECO:0000313" key="3">
    <source>
        <dbReference type="EMBL" id="KAF4314557.1"/>
    </source>
</evidence>
<protein>
    <recommendedName>
        <fullName evidence="2">NADP-dependent oxidoreductase domain-containing protein</fullName>
    </recommendedName>
</protein>
<dbReference type="InterPro" id="IPR020471">
    <property type="entry name" value="AKR"/>
</dbReference>
<dbReference type="SUPFAM" id="SSF51430">
    <property type="entry name" value="NAD(P)-linked oxidoreductase"/>
    <property type="match status" value="1"/>
</dbReference>
<dbReference type="InterPro" id="IPR036812">
    <property type="entry name" value="NAD(P)_OxRdtase_dom_sf"/>
</dbReference>
<dbReference type="GO" id="GO:0016491">
    <property type="term" value="F:oxidoreductase activity"/>
    <property type="evidence" value="ECO:0007669"/>
    <property type="project" value="UniProtKB-KW"/>
</dbReference>
<dbReference type="PRINTS" id="PR00069">
    <property type="entry name" value="ALDKETRDTASE"/>
</dbReference>
<comment type="caution">
    <text evidence="3">The sequence shown here is derived from an EMBL/GenBank/DDBJ whole genome shotgun (WGS) entry which is preliminary data.</text>
</comment>
<dbReference type="PANTHER" id="PTHR43625:SF40">
    <property type="entry name" value="ALDO-KETO REDUCTASE YAKC [NADP(+)]"/>
    <property type="match status" value="1"/>
</dbReference>